<dbReference type="HOGENOM" id="CLU_051717_1_0_1"/>
<dbReference type="InParanoid" id="A0A0D0D5P4"/>
<evidence type="ECO:0000256" key="1">
    <source>
        <dbReference type="SAM" id="Phobius"/>
    </source>
</evidence>
<gene>
    <name evidence="2" type="ORF">PAXRUDRAFT_148219</name>
</gene>
<feature type="transmembrane region" description="Helical" evidence="1">
    <location>
        <begin position="154"/>
        <end position="176"/>
    </location>
</feature>
<feature type="transmembrane region" description="Helical" evidence="1">
    <location>
        <begin position="237"/>
        <end position="262"/>
    </location>
</feature>
<organism evidence="2 3">
    <name type="scientific">Paxillus rubicundulus Ve08.2h10</name>
    <dbReference type="NCBI Taxonomy" id="930991"/>
    <lineage>
        <taxon>Eukaryota</taxon>
        <taxon>Fungi</taxon>
        <taxon>Dikarya</taxon>
        <taxon>Basidiomycota</taxon>
        <taxon>Agaricomycotina</taxon>
        <taxon>Agaricomycetes</taxon>
        <taxon>Agaricomycetidae</taxon>
        <taxon>Boletales</taxon>
        <taxon>Paxilineae</taxon>
        <taxon>Paxillaceae</taxon>
        <taxon>Paxillus</taxon>
    </lineage>
</organism>
<accession>A0A0D0D5P4</accession>
<keyword evidence="1" id="KW-0812">Transmembrane</keyword>
<evidence type="ECO:0000313" key="2">
    <source>
        <dbReference type="EMBL" id="KIK92017.1"/>
    </source>
</evidence>
<keyword evidence="1" id="KW-0472">Membrane</keyword>
<feature type="transmembrane region" description="Helical" evidence="1">
    <location>
        <begin position="12"/>
        <end position="30"/>
    </location>
</feature>
<dbReference type="OrthoDB" id="72269at2759"/>
<dbReference type="STRING" id="930991.A0A0D0D5P4"/>
<evidence type="ECO:0000313" key="3">
    <source>
        <dbReference type="Proteomes" id="UP000054538"/>
    </source>
</evidence>
<feature type="transmembrane region" description="Helical" evidence="1">
    <location>
        <begin position="65"/>
        <end position="85"/>
    </location>
</feature>
<feature type="transmembrane region" description="Helical" evidence="1">
    <location>
        <begin position="97"/>
        <end position="116"/>
    </location>
</feature>
<keyword evidence="1" id="KW-1133">Transmembrane helix</keyword>
<dbReference type="Proteomes" id="UP000054538">
    <property type="component" value="Unassembled WGS sequence"/>
</dbReference>
<sequence>MVAFFHTLMDPFYRPLVAELFTTLAVLTIIPFAEAAREKRPFVLRGPAAVCIMFQLASLGVVMPLYSLLFVVTGAASLGSGPLTTPGTKVNQANAEALLFALVLGYVVPTLCMLVYEDPMLTAIWQVFPLLTELSQFAHRVIRPPSKYIESGHRTVMATFGLVFVASAAMHATYVWPFFGNWEGLRAMVVPSLGALDPTATSLAENVVAFLKWDFIIGAGSTMLSTLWMADDFVQCLAIVLWHGVATVLLGPGAAVAGVWLWREARLNGGQVANVQKKTQ</sequence>
<dbReference type="AlphaFoldDB" id="A0A0D0D5P4"/>
<keyword evidence="3" id="KW-1185">Reference proteome</keyword>
<reference evidence="2 3" key="1">
    <citation type="submission" date="2014-04" db="EMBL/GenBank/DDBJ databases">
        <authorList>
            <consortium name="DOE Joint Genome Institute"/>
            <person name="Kuo A."/>
            <person name="Kohler A."/>
            <person name="Jargeat P."/>
            <person name="Nagy L.G."/>
            <person name="Floudas D."/>
            <person name="Copeland A."/>
            <person name="Barry K.W."/>
            <person name="Cichocki N."/>
            <person name="Veneault-Fourrey C."/>
            <person name="LaButti K."/>
            <person name="Lindquist E.A."/>
            <person name="Lipzen A."/>
            <person name="Lundell T."/>
            <person name="Morin E."/>
            <person name="Murat C."/>
            <person name="Sun H."/>
            <person name="Tunlid A."/>
            <person name="Henrissat B."/>
            <person name="Grigoriev I.V."/>
            <person name="Hibbett D.S."/>
            <person name="Martin F."/>
            <person name="Nordberg H.P."/>
            <person name="Cantor M.N."/>
            <person name="Hua S.X."/>
        </authorList>
    </citation>
    <scope>NUCLEOTIDE SEQUENCE [LARGE SCALE GENOMIC DNA]</scope>
    <source>
        <strain evidence="2 3">Ve08.2h10</strain>
    </source>
</reference>
<dbReference type="EMBL" id="KN825324">
    <property type="protein sequence ID" value="KIK92017.1"/>
    <property type="molecule type" value="Genomic_DNA"/>
</dbReference>
<proteinExistence type="predicted"/>
<reference evidence="3" key="2">
    <citation type="submission" date="2015-01" db="EMBL/GenBank/DDBJ databases">
        <title>Evolutionary Origins and Diversification of the Mycorrhizal Mutualists.</title>
        <authorList>
            <consortium name="DOE Joint Genome Institute"/>
            <consortium name="Mycorrhizal Genomics Consortium"/>
            <person name="Kohler A."/>
            <person name="Kuo A."/>
            <person name="Nagy L.G."/>
            <person name="Floudas D."/>
            <person name="Copeland A."/>
            <person name="Barry K.W."/>
            <person name="Cichocki N."/>
            <person name="Veneault-Fourrey C."/>
            <person name="LaButti K."/>
            <person name="Lindquist E.A."/>
            <person name="Lipzen A."/>
            <person name="Lundell T."/>
            <person name="Morin E."/>
            <person name="Murat C."/>
            <person name="Riley R."/>
            <person name="Ohm R."/>
            <person name="Sun H."/>
            <person name="Tunlid A."/>
            <person name="Henrissat B."/>
            <person name="Grigoriev I.V."/>
            <person name="Hibbett D.S."/>
            <person name="Martin F."/>
        </authorList>
    </citation>
    <scope>NUCLEOTIDE SEQUENCE [LARGE SCALE GENOMIC DNA]</scope>
    <source>
        <strain evidence="3">Ve08.2h10</strain>
    </source>
</reference>
<name>A0A0D0D5P4_9AGAM</name>
<protein>
    <submittedName>
        <fullName evidence="2">Uncharacterized protein</fullName>
    </submittedName>
</protein>